<dbReference type="AlphaFoldDB" id="A0AAN8H5G7"/>
<sequence>MGGPVARLLKFSRKDTRHLPFLTSVNHTGPGGREGGAVSCPWSDPCLTYLLNIADLNGRPQLRRGGRRF</sequence>
<name>A0AAN8H5G7_CHAGU</name>
<evidence type="ECO:0000313" key="2">
    <source>
        <dbReference type="Proteomes" id="UP001331515"/>
    </source>
</evidence>
<dbReference type="Proteomes" id="UP001331515">
    <property type="component" value="Unassembled WGS sequence"/>
</dbReference>
<keyword evidence="2" id="KW-1185">Reference proteome</keyword>
<proteinExistence type="predicted"/>
<reference evidence="1 2" key="1">
    <citation type="journal article" date="2023" name="Mol. Biol. Evol.">
        <title>Genomics of Secondarily Temperate Adaptation in the Only Non-Antarctic Icefish.</title>
        <authorList>
            <person name="Rivera-Colon A.G."/>
            <person name="Rayamajhi N."/>
            <person name="Minhas B.F."/>
            <person name="Madrigal G."/>
            <person name="Bilyk K.T."/>
            <person name="Yoon V."/>
            <person name="Hune M."/>
            <person name="Gregory S."/>
            <person name="Cheng C.H.C."/>
            <person name="Catchen J.M."/>
        </authorList>
    </citation>
    <scope>NUCLEOTIDE SEQUENCE [LARGE SCALE GENOMIC DNA]</scope>
    <source>
        <tissue evidence="1">White muscle</tissue>
    </source>
</reference>
<gene>
    <name evidence="1" type="ORF">CgunFtcFv8_007206</name>
</gene>
<evidence type="ECO:0000313" key="1">
    <source>
        <dbReference type="EMBL" id="KAK5903424.1"/>
    </source>
</evidence>
<dbReference type="EMBL" id="JAURVH010001531">
    <property type="protein sequence ID" value="KAK5903424.1"/>
    <property type="molecule type" value="Genomic_DNA"/>
</dbReference>
<organism evidence="1 2">
    <name type="scientific">Champsocephalus gunnari</name>
    <name type="common">Mackerel icefish</name>
    <dbReference type="NCBI Taxonomy" id="52237"/>
    <lineage>
        <taxon>Eukaryota</taxon>
        <taxon>Metazoa</taxon>
        <taxon>Chordata</taxon>
        <taxon>Craniata</taxon>
        <taxon>Vertebrata</taxon>
        <taxon>Euteleostomi</taxon>
        <taxon>Actinopterygii</taxon>
        <taxon>Neopterygii</taxon>
        <taxon>Teleostei</taxon>
        <taxon>Neoteleostei</taxon>
        <taxon>Acanthomorphata</taxon>
        <taxon>Eupercaria</taxon>
        <taxon>Perciformes</taxon>
        <taxon>Notothenioidei</taxon>
        <taxon>Channichthyidae</taxon>
        <taxon>Champsocephalus</taxon>
    </lineage>
</organism>
<protein>
    <submittedName>
        <fullName evidence="1">Uncharacterized protein</fullName>
    </submittedName>
</protein>
<comment type="caution">
    <text evidence="1">The sequence shown here is derived from an EMBL/GenBank/DDBJ whole genome shotgun (WGS) entry which is preliminary data.</text>
</comment>
<accession>A0AAN8H5G7</accession>